<dbReference type="CDD" id="cd09933">
    <property type="entry name" value="SH2_Src_family"/>
    <property type="match status" value="1"/>
</dbReference>
<feature type="compositionally biased region" description="Basic residues" evidence="16">
    <location>
        <begin position="2777"/>
        <end position="2791"/>
    </location>
</feature>
<feature type="compositionally biased region" description="Basic and acidic residues" evidence="16">
    <location>
        <begin position="1931"/>
        <end position="1941"/>
    </location>
</feature>
<feature type="compositionally biased region" description="Low complexity" evidence="16">
    <location>
        <begin position="650"/>
        <end position="668"/>
    </location>
</feature>
<evidence type="ECO:0000256" key="5">
    <source>
        <dbReference type="ARBA" id="ARBA00022679"/>
    </source>
</evidence>
<feature type="region of interest" description="Disordered" evidence="16">
    <location>
        <begin position="1820"/>
        <end position="1885"/>
    </location>
</feature>
<feature type="compositionally biased region" description="Basic and acidic residues" evidence="16">
    <location>
        <begin position="951"/>
        <end position="961"/>
    </location>
</feature>
<feature type="compositionally biased region" description="Low complexity" evidence="16">
    <location>
        <begin position="720"/>
        <end position="729"/>
    </location>
</feature>
<feature type="compositionally biased region" description="Basic and acidic residues" evidence="16">
    <location>
        <begin position="2299"/>
        <end position="2313"/>
    </location>
</feature>
<keyword evidence="9 15" id="KW-0067">ATP-binding</keyword>
<dbReference type="EMBL" id="JAUYZG010000017">
    <property type="protein sequence ID" value="KAK2883531.1"/>
    <property type="molecule type" value="Genomic_DNA"/>
</dbReference>
<feature type="compositionally biased region" description="Polar residues" evidence="16">
    <location>
        <begin position="1083"/>
        <end position="1094"/>
    </location>
</feature>
<feature type="compositionally biased region" description="Basic and acidic residues" evidence="16">
    <location>
        <begin position="552"/>
        <end position="563"/>
    </location>
</feature>
<feature type="compositionally biased region" description="Basic and acidic residues" evidence="16">
    <location>
        <begin position="467"/>
        <end position="477"/>
    </location>
</feature>
<dbReference type="InterPro" id="IPR036028">
    <property type="entry name" value="SH3-like_dom_sf"/>
</dbReference>
<dbReference type="FunFam" id="2.30.30.40:FF:000211">
    <property type="entry name" value="Tyrosine-protein kinase"/>
    <property type="match status" value="1"/>
</dbReference>
<proteinExistence type="predicted"/>
<dbReference type="PROSITE" id="PS50001">
    <property type="entry name" value="SH2"/>
    <property type="match status" value="1"/>
</dbReference>
<feature type="region of interest" description="Disordered" evidence="16">
    <location>
        <begin position="2029"/>
        <end position="2421"/>
    </location>
</feature>
<feature type="compositionally biased region" description="Polar residues" evidence="16">
    <location>
        <begin position="1254"/>
        <end position="1264"/>
    </location>
</feature>
<keyword evidence="5" id="KW-0808">Transferase</keyword>
<feature type="compositionally biased region" description="Polar residues" evidence="16">
    <location>
        <begin position="487"/>
        <end position="524"/>
    </location>
</feature>
<feature type="compositionally biased region" description="Polar residues" evidence="16">
    <location>
        <begin position="1214"/>
        <end position="1225"/>
    </location>
</feature>
<accession>A0AA88PDL6</accession>
<feature type="region of interest" description="Disordered" evidence="16">
    <location>
        <begin position="445"/>
        <end position="621"/>
    </location>
</feature>
<feature type="compositionally biased region" description="Acidic residues" evidence="16">
    <location>
        <begin position="2335"/>
        <end position="2349"/>
    </location>
</feature>
<dbReference type="PROSITE" id="PS00107">
    <property type="entry name" value="PROTEIN_KINASE_ATP"/>
    <property type="match status" value="1"/>
</dbReference>
<dbReference type="SMART" id="SM00219">
    <property type="entry name" value="TyrKc"/>
    <property type="match status" value="1"/>
</dbReference>
<feature type="compositionally biased region" description="Polar residues" evidence="16">
    <location>
        <begin position="1170"/>
        <end position="1201"/>
    </location>
</feature>
<evidence type="ECO:0000256" key="11">
    <source>
        <dbReference type="ARBA" id="ARBA00023288"/>
    </source>
</evidence>
<feature type="compositionally biased region" description="Polar residues" evidence="16">
    <location>
        <begin position="2660"/>
        <end position="2674"/>
    </location>
</feature>
<feature type="compositionally biased region" description="Basic and acidic residues" evidence="16">
    <location>
        <begin position="2375"/>
        <end position="2399"/>
    </location>
</feature>
<dbReference type="GO" id="GO:0004715">
    <property type="term" value="F:non-membrane spanning protein tyrosine kinase activity"/>
    <property type="evidence" value="ECO:0007669"/>
    <property type="project" value="UniProtKB-EC"/>
</dbReference>
<dbReference type="InterPro" id="IPR000980">
    <property type="entry name" value="SH2"/>
</dbReference>
<dbReference type="PANTHER" id="PTHR23005">
    <property type="entry name" value="RETINITIS PIGMENTOSA 1 PROTEIN"/>
    <property type="match status" value="1"/>
</dbReference>
<dbReference type="SMART" id="SM00252">
    <property type="entry name" value="SH2"/>
    <property type="match status" value="1"/>
</dbReference>
<dbReference type="SUPFAM" id="SSF56112">
    <property type="entry name" value="Protein kinase-like (PK-like)"/>
    <property type="match status" value="1"/>
</dbReference>
<feature type="compositionally biased region" description="Acidic residues" evidence="16">
    <location>
        <begin position="2595"/>
        <end position="2612"/>
    </location>
</feature>
<dbReference type="PRINTS" id="PR00452">
    <property type="entry name" value="SH3DOMAIN"/>
</dbReference>
<feature type="compositionally biased region" description="Acidic residues" evidence="16">
    <location>
        <begin position="1974"/>
        <end position="1988"/>
    </location>
</feature>
<feature type="compositionally biased region" description="Polar residues" evidence="16">
    <location>
        <begin position="925"/>
        <end position="934"/>
    </location>
</feature>
<dbReference type="Gene3D" id="3.30.200.20">
    <property type="entry name" value="Phosphorylase Kinase, domain 1"/>
    <property type="match status" value="1"/>
</dbReference>
<keyword evidence="3 14" id="KW-0728">SH3 domain</keyword>
<evidence type="ECO:0000256" key="6">
    <source>
        <dbReference type="ARBA" id="ARBA00022707"/>
    </source>
</evidence>
<dbReference type="FunFam" id="3.30.505.10:FF:000001">
    <property type="entry name" value="Tyrosine-protein kinase"/>
    <property type="match status" value="1"/>
</dbReference>
<feature type="compositionally biased region" description="Basic and acidic residues" evidence="16">
    <location>
        <begin position="1725"/>
        <end position="1737"/>
    </location>
</feature>
<evidence type="ECO:0000256" key="14">
    <source>
        <dbReference type="PROSITE-ProRule" id="PRU00192"/>
    </source>
</evidence>
<feature type="region of interest" description="Disordered" evidence="16">
    <location>
        <begin position="1652"/>
        <end position="1755"/>
    </location>
</feature>
<feature type="compositionally biased region" description="Acidic residues" evidence="16">
    <location>
        <begin position="2632"/>
        <end position="2652"/>
    </location>
</feature>
<keyword evidence="7 15" id="KW-0547">Nucleotide-binding</keyword>
<dbReference type="InterPro" id="IPR001452">
    <property type="entry name" value="SH3_domain"/>
</dbReference>
<feature type="compositionally biased region" description="Basic and acidic residues" evidence="16">
    <location>
        <begin position="1686"/>
        <end position="1711"/>
    </location>
</feature>
<feature type="region of interest" description="Disordered" evidence="16">
    <location>
        <begin position="2776"/>
        <end position="2800"/>
    </location>
</feature>
<dbReference type="PROSITE" id="PS00109">
    <property type="entry name" value="PROTEIN_KINASE_TYR"/>
    <property type="match status" value="1"/>
</dbReference>
<organism evidence="20 21">
    <name type="scientific">Cirrhinus molitorella</name>
    <name type="common">mud carp</name>
    <dbReference type="NCBI Taxonomy" id="172907"/>
    <lineage>
        <taxon>Eukaryota</taxon>
        <taxon>Metazoa</taxon>
        <taxon>Chordata</taxon>
        <taxon>Craniata</taxon>
        <taxon>Vertebrata</taxon>
        <taxon>Euteleostomi</taxon>
        <taxon>Actinopterygii</taxon>
        <taxon>Neopterygii</taxon>
        <taxon>Teleostei</taxon>
        <taxon>Ostariophysi</taxon>
        <taxon>Cypriniformes</taxon>
        <taxon>Cyprinidae</taxon>
        <taxon>Labeoninae</taxon>
        <taxon>Labeonini</taxon>
        <taxon>Cirrhinus</taxon>
    </lineage>
</organism>
<feature type="compositionally biased region" description="Polar residues" evidence="16">
    <location>
        <begin position="742"/>
        <end position="759"/>
    </location>
</feature>
<feature type="compositionally biased region" description="Basic and acidic residues" evidence="16">
    <location>
        <begin position="2216"/>
        <end position="2229"/>
    </location>
</feature>
<feature type="compositionally biased region" description="Basic and acidic residues" evidence="16">
    <location>
        <begin position="811"/>
        <end position="830"/>
    </location>
</feature>
<dbReference type="InterPro" id="IPR036860">
    <property type="entry name" value="SH2_dom_sf"/>
</dbReference>
<dbReference type="GO" id="GO:0060041">
    <property type="term" value="P:retina development in camera-type eye"/>
    <property type="evidence" value="ECO:0007669"/>
    <property type="project" value="TreeGrafter"/>
</dbReference>
<feature type="compositionally biased region" description="Polar residues" evidence="16">
    <location>
        <begin position="1102"/>
        <end position="1116"/>
    </location>
</feature>
<feature type="compositionally biased region" description="Acidic residues" evidence="16">
    <location>
        <begin position="2144"/>
        <end position="2159"/>
    </location>
</feature>
<dbReference type="PANTHER" id="PTHR23005:SF3">
    <property type="entry name" value="RETINITIS PIGMENTOSA 1-LIKE 1 PROTEIN"/>
    <property type="match status" value="1"/>
</dbReference>
<feature type="compositionally biased region" description="Polar residues" evidence="16">
    <location>
        <begin position="595"/>
        <end position="606"/>
    </location>
</feature>
<dbReference type="Gene3D" id="1.10.510.10">
    <property type="entry name" value="Transferase(Phosphotransferase) domain 1"/>
    <property type="match status" value="1"/>
</dbReference>
<dbReference type="FunFam" id="1.10.510.10:FF:000553">
    <property type="entry name" value="Tyrosine-protein kinase"/>
    <property type="match status" value="1"/>
</dbReference>
<feature type="compositionally biased region" description="Acidic residues" evidence="16">
    <location>
        <begin position="2170"/>
        <end position="2197"/>
    </location>
</feature>
<evidence type="ECO:0000256" key="7">
    <source>
        <dbReference type="ARBA" id="ARBA00022741"/>
    </source>
</evidence>
<feature type="compositionally biased region" description="Acidic residues" evidence="16">
    <location>
        <begin position="2062"/>
        <end position="2078"/>
    </location>
</feature>
<feature type="compositionally biased region" description="Polar residues" evidence="16">
    <location>
        <begin position="568"/>
        <end position="580"/>
    </location>
</feature>
<evidence type="ECO:0000313" key="21">
    <source>
        <dbReference type="Proteomes" id="UP001187343"/>
    </source>
</evidence>
<dbReference type="PROSITE" id="PS50011">
    <property type="entry name" value="PROTEIN_KINASE_DOM"/>
    <property type="match status" value="1"/>
</dbReference>
<evidence type="ECO:0000259" key="17">
    <source>
        <dbReference type="PROSITE" id="PS50001"/>
    </source>
</evidence>
<dbReference type="InterPro" id="IPR020635">
    <property type="entry name" value="Tyr_kinase_cat_dom"/>
</dbReference>
<evidence type="ECO:0000313" key="20">
    <source>
        <dbReference type="EMBL" id="KAK2883531.1"/>
    </source>
</evidence>
<feature type="compositionally biased region" description="Basic and acidic residues" evidence="16">
    <location>
        <begin position="2613"/>
        <end position="2631"/>
    </location>
</feature>
<evidence type="ECO:0000259" key="19">
    <source>
        <dbReference type="PROSITE" id="PS50011"/>
    </source>
</evidence>
<feature type="compositionally biased region" description="Low complexity" evidence="16">
    <location>
        <begin position="863"/>
        <end position="880"/>
    </location>
</feature>
<feature type="domain" description="Protein kinase" evidence="19">
    <location>
        <begin position="2990"/>
        <end position="3242"/>
    </location>
</feature>
<dbReference type="Pfam" id="PF07714">
    <property type="entry name" value="PK_Tyr_Ser-Thr"/>
    <property type="match status" value="1"/>
</dbReference>
<feature type="compositionally biased region" description="Basic and acidic residues" evidence="16">
    <location>
        <begin position="1202"/>
        <end position="1213"/>
    </location>
</feature>
<name>A0AA88PDL6_9TELE</name>
<feature type="region of interest" description="Disordered" evidence="16">
    <location>
        <begin position="639"/>
        <end position="1303"/>
    </location>
</feature>
<feature type="compositionally biased region" description="Basic and acidic residues" evidence="16">
    <location>
        <begin position="2584"/>
        <end position="2594"/>
    </location>
</feature>
<dbReference type="Gene3D" id="2.30.30.40">
    <property type="entry name" value="SH3 Domains"/>
    <property type="match status" value="1"/>
</dbReference>
<feature type="domain" description="SH2" evidence="17">
    <location>
        <begin position="2872"/>
        <end position="2969"/>
    </location>
</feature>
<feature type="region of interest" description="Disordered" evidence="16">
    <location>
        <begin position="275"/>
        <end position="350"/>
    </location>
</feature>
<feature type="compositionally biased region" description="Basic and acidic residues" evidence="16">
    <location>
        <begin position="1490"/>
        <end position="1500"/>
    </location>
</feature>
<comment type="subcellular location">
    <subcellularLocation>
        <location evidence="1">Membrane</location>
        <topology evidence="1">Lipid-anchor</topology>
    </subcellularLocation>
</comment>
<keyword evidence="4" id="KW-0597">Phosphoprotein</keyword>
<evidence type="ECO:0000256" key="3">
    <source>
        <dbReference type="ARBA" id="ARBA00022443"/>
    </source>
</evidence>
<dbReference type="GO" id="GO:0035082">
    <property type="term" value="P:axoneme assembly"/>
    <property type="evidence" value="ECO:0007669"/>
    <property type="project" value="TreeGrafter"/>
</dbReference>
<feature type="compositionally biased region" description="Basic and acidic residues" evidence="16">
    <location>
        <begin position="2129"/>
        <end position="2143"/>
    </location>
</feature>
<dbReference type="GO" id="GO:0016020">
    <property type="term" value="C:membrane"/>
    <property type="evidence" value="ECO:0007669"/>
    <property type="project" value="UniProtKB-SubCell"/>
</dbReference>
<feature type="compositionally biased region" description="Low complexity" evidence="16">
    <location>
        <begin position="1606"/>
        <end position="1621"/>
    </location>
</feature>
<feature type="region of interest" description="Disordered" evidence="16">
    <location>
        <begin position="1928"/>
        <end position="2016"/>
    </location>
</feature>
<feature type="region of interest" description="Disordered" evidence="16">
    <location>
        <begin position="2434"/>
        <end position="2563"/>
    </location>
</feature>
<dbReference type="Proteomes" id="UP001187343">
    <property type="component" value="Unassembled WGS sequence"/>
</dbReference>
<feature type="compositionally biased region" description="Polar residues" evidence="16">
    <location>
        <begin position="1738"/>
        <end position="1754"/>
    </location>
</feature>
<gene>
    <name evidence="20" type="ORF">Q8A67_017168</name>
</gene>
<dbReference type="GO" id="GO:0005930">
    <property type="term" value="C:axoneme"/>
    <property type="evidence" value="ECO:0007669"/>
    <property type="project" value="TreeGrafter"/>
</dbReference>
<feature type="compositionally biased region" description="Acidic residues" evidence="16">
    <location>
        <begin position="1947"/>
        <end position="1962"/>
    </location>
</feature>
<dbReference type="CDD" id="cd12009">
    <property type="entry name" value="SH3_Blk"/>
    <property type="match status" value="1"/>
</dbReference>
<dbReference type="InterPro" id="IPR001245">
    <property type="entry name" value="Ser-Thr/Tyr_kinase_cat_dom"/>
</dbReference>
<feature type="compositionally biased region" description="Low complexity" evidence="16">
    <location>
        <begin position="999"/>
        <end position="1015"/>
    </location>
</feature>
<feature type="compositionally biased region" description="Polar residues" evidence="16">
    <location>
        <begin position="768"/>
        <end position="780"/>
    </location>
</feature>
<evidence type="ECO:0000256" key="2">
    <source>
        <dbReference type="ARBA" id="ARBA00011903"/>
    </source>
</evidence>
<dbReference type="GO" id="GO:0042461">
    <property type="term" value="P:photoreceptor cell development"/>
    <property type="evidence" value="ECO:0007669"/>
    <property type="project" value="TreeGrafter"/>
</dbReference>
<feature type="compositionally biased region" description="Polar residues" evidence="16">
    <location>
        <begin position="542"/>
        <end position="551"/>
    </location>
</feature>
<dbReference type="FunFam" id="3.30.200.20:FF:000036">
    <property type="entry name" value="Tyrosine-protein kinase"/>
    <property type="match status" value="1"/>
</dbReference>
<feature type="compositionally biased region" description="Acidic residues" evidence="16">
    <location>
        <begin position="2230"/>
        <end position="2239"/>
    </location>
</feature>
<feature type="compositionally biased region" description="Basic and acidic residues" evidence="16">
    <location>
        <begin position="2350"/>
        <end position="2367"/>
    </location>
</feature>
<evidence type="ECO:0000259" key="18">
    <source>
        <dbReference type="PROSITE" id="PS50002"/>
    </source>
</evidence>
<keyword evidence="8" id="KW-0418">Kinase</keyword>
<dbReference type="PROSITE" id="PS50002">
    <property type="entry name" value="SH3"/>
    <property type="match status" value="1"/>
</dbReference>
<feature type="compositionally biased region" description="Acidic residues" evidence="16">
    <location>
        <begin position="2403"/>
        <end position="2417"/>
    </location>
</feature>
<evidence type="ECO:0000256" key="4">
    <source>
        <dbReference type="ARBA" id="ARBA00022553"/>
    </source>
</evidence>
<dbReference type="SUPFAM" id="SSF50044">
    <property type="entry name" value="SH3-domain"/>
    <property type="match status" value="1"/>
</dbReference>
<feature type="compositionally biased region" description="Polar residues" evidence="16">
    <location>
        <begin position="891"/>
        <end position="910"/>
    </location>
</feature>
<feature type="region of interest" description="Disordered" evidence="16">
    <location>
        <begin position="1598"/>
        <end position="1630"/>
    </location>
</feature>
<dbReference type="CDD" id="cd05067">
    <property type="entry name" value="PTKc_Lck_Blk"/>
    <property type="match status" value="1"/>
</dbReference>
<feature type="compositionally biased region" description="Polar residues" evidence="16">
    <location>
        <begin position="1284"/>
        <end position="1296"/>
    </location>
</feature>
<feature type="compositionally biased region" description="Low complexity" evidence="16">
    <location>
        <begin position="1031"/>
        <end position="1050"/>
    </location>
</feature>
<evidence type="ECO:0000256" key="10">
    <source>
        <dbReference type="ARBA" id="ARBA00023137"/>
    </source>
</evidence>
<dbReference type="InterPro" id="IPR000719">
    <property type="entry name" value="Prot_kinase_dom"/>
</dbReference>
<feature type="compositionally biased region" description="Acidic residues" evidence="16">
    <location>
        <begin position="2476"/>
        <end position="2493"/>
    </location>
</feature>
<feature type="region of interest" description="Disordered" evidence="16">
    <location>
        <begin position="1312"/>
        <end position="1331"/>
    </location>
</feature>
<evidence type="ECO:0000256" key="13">
    <source>
        <dbReference type="PROSITE-ProRule" id="PRU00191"/>
    </source>
</evidence>
<keyword evidence="10" id="KW-0829">Tyrosine-protein kinase</keyword>
<dbReference type="PRINTS" id="PR00401">
    <property type="entry name" value="SH2DOMAIN"/>
</dbReference>
<evidence type="ECO:0000256" key="9">
    <source>
        <dbReference type="ARBA" id="ARBA00022840"/>
    </source>
</evidence>
<feature type="compositionally biased region" description="Acidic residues" evidence="16">
    <location>
        <begin position="2119"/>
        <end position="2128"/>
    </location>
</feature>
<dbReference type="EC" id="2.7.10.2" evidence="2"/>
<feature type="compositionally biased region" description="Polar residues" evidence="16">
    <location>
        <begin position="1666"/>
        <end position="1685"/>
    </location>
</feature>
<dbReference type="PRINTS" id="PR00109">
    <property type="entry name" value="TYRKINASE"/>
</dbReference>
<keyword evidence="11" id="KW-0449">Lipoprotein</keyword>
<feature type="binding site" evidence="15">
    <location>
        <position position="3018"/>
    </location>
    <ligand>
        <name>ATP</name>
        <dbReference type="ChEBI" id="CHEBI:30616"/>
    </ligand>
</feature>
<keyword evidence="21" id="KW-1185">Reference proteome</keyword>
<dbReference type="InterPro" id="IPR008266">
    <property type="entry name" value="Tyr_kinase_AS"/>
</dbReference>
<feature type="compositionally biased region" description="Low complexity" evidence="16">
    <location>
        <begin position="2046"/>
        <end position="2058"/>
    </location>
</feature>
<dbReference type="Gene3D" id="3.30.505.10">
    <property type="entry name" value="SH2 domain"/>
    <property type="match status" value="1"/>
</dbReference>
<dbReference type="Pfam" id="PF00017">
    <property type="entry name" value="SH2"/>
    <property type="match status" value="1"/>
</dbReference>
<feature type="domain" description="SH3" evidence="18">
    <location>
        <begin position="2806"/>
        <end position="2866"/>
    </location>
</feature>
<evidence type="ECO:0000256" key="12">
    <source>
        <dbReference type="ARBA" id="ARBA00051245"/>
    </source>
</evidence>
<feature type="compositionally biased region" description="Basic and acidic residues" evidence="16">
    <location>
        <begin position="988"/>
        <end position="998"/>
    </location>
</feature>
<comment type="catalytic activity">
    <reaction evidence="12">
        <text>L-tyrosyl-[protein] + ATP = O-phospho-L-tyrosyl-[protein] + ADP + H(+)</text>
        <dbReference type="Rhea" id="RHEA:10596"/>
        <dbReference type="Rhea" id="RHEA-COMP:10136"/>
        <dbReference type="Rhea" id="RHEA-COMP:20101"/>
        <dbReference type="ChEBI" id="CHEBI:15378"/>
        <dbReference type="ChEBI" id="CHEBI:30616"/>
        <dbReference type="ChEBI" id="CHEBI:46858"/>
        <dbReference type="ChEBI" id="CHEBI:61978"/>
        <dbReference type="ChEBI" id="CHEBI:456216"/>
        <dbReference type="EC" id="2.7.10.2"/>
    </reaction>
</comment>
<feature type="compositionally biased region" description="Acidic residues" evidence="16">
    <location>
        <begin position="2444"/>
        <end position="2459"/>
    </location>
</feature>
<feature type="region of interest" description="Disordered" evidence="16">
    <location>
        <begin position="365"/>
        <end position="402"/>
    </location>
</feature>
<sequence length="3253" mass="357749">MDDDIEKRVLVNKDGSLSMEMKVRFRLLHNETLHWSTEVKKSKSTFNEDHIVPDDACSISHGSAESCSEADSLSAGEADETYSTKRYQRHFEEPHCQHCCAHCQEYDIWKNPVPPDQGSIRRIRSSSSSASSRRIVCKKASTDSMRTMSSEEYTEHVVEKATCIQQTFGQQGDTTIEKCTINHCHSRSEVCSVSPKTKSTSILEDRCENTHVSENDRPDVISSNLPKDQLSVQITQPVEEEERSISVMSSSSQILASLKEDPDDEDVDLPLSISRTSQENEESKDAEPNPCSATPCKSPASLVHLSPRPPSKASSLGRSKRSRKLASPEVDDEESRSDASASPKALSGPKNCKCVVTKDIVVLGASESNDQLEDIQPKTDVQDEEKEERALSAMSAKSKTSVKSLSKLSASNENKNAAEFIGANGEIIEERSSSAISIKSNISGKSNVSEILEKDGRAPSARSVKSQKSDKSRKTEISDSVSEEQISEVRTSSTMSVKSNTSVRSKASDNGLNISTTSSLSKEPQSYPDGASEERIEEKASSVKSGTSNKSGIKEVEHDDPTLERAPSSISIKSNISARSKMSIELSELEDQDRAPSSISMKSNVSHKSKSDISEAPSFHEGDESLNLVNINTFEAQADPQVELAEERSPSTVSSKSNISTISRTSRSVEVDQDEAQDKEDVQERAASAISVKSTTSARSRKSPPKSGEEINERASSVMSVKSNASLKSNKSKMEEEETENRASSALSVKSEVSNQSDVEQMKKRPSSAISAKSNVSVRSKGSKMSEVPGDEDRSSAAASHTSETTNECSTAHEETCKSTQKSPDKEERAPSALSTKSNNSNKSKKSKVSGGIVAEDRDDLRSASAMSSKSNVSVKSVVSELVTEEPVEALNQTGQQDQRALSAQSSLSGVSDGVEVAEERALSAMSSKSNASQRSKKSNNLKVPTALPQAEKHQREERAHSALSARSNISKRSSMSNISDVLTDEFVDVKDQEEERTSSALSVKSSISTSKPSSPMTLSEKDSDHEELPASPLSKKSAKSKISSVGSASERVLTPTSTSVSIGIVEDHEADDVEEIDGDAVSMNSRTSASSKTEICGKSDQCLSESSVQITNEATPTPEERPKSSKSNVSCKSKSKSSHCGSACPTDTDRDDVASNKSSKMTYLIDRQPSANSSVKHSSQTQEIRPSSKASSMSVHTEITGQERAESPDVTHKSQSGCSKYSSTRQKEKNSPAPSASAILDSGKSRTKEDNTVGMTNRPWSNKSSSSSHLKANGKKNLETAVVNETSNKLNTKSTQKVEDNAPRCHSATLFVTSGNQLSPCPPKSPKKSKKPVILLGSSNDSVLLQTVPAPEPREEYTDHCRSETNVSEVKSEKSSKCRKRIGSDSSCHKMDDDMSDLSPSCLPNASPTEVVNEWLRKIPSDTALCDLGDDFHDNYDSIEPLCTSHVPSGDDNEHRSLQPSDVTKLETQNEMEDAHVVNTESAVAEVVEGDRSQKEDEPKMFDSSVLVMKVLLSTKLNRCNSLPEVSPVYGRKLSASAQGLLDCLANLQLLDFGPSEEDGKKEKYQELMSMLKSLWLCDPKNSEKTSEERNKCLEEEFKASKPQGSSSGVDVNSGSTGSGKSSVNDGTQAQINTECEVLDTLTKVQEVDETLEGGASETPESKYDSATSDIANRPQLTPETQDTAEGKLKDDVPGSEETIRSNDSPRELIETPLSSNKSSGNNPKKEETESDRQEDTSSGSAPKQQRGQLSKRLSQDPDPVWVLNLLNKLEKQFMTHYVNAMAEFKVRWNLDDNEQLDAMICELQDEVRRRIQSSIDRELRKIQGRAGRPRPPKDTMSRESTVQTEQRRRRLKVMRNQSVDPQPAKSDDEYTMTGTDFSDQRSDDEYCPCDACLKKKMASKHVLPAEMLNSAPVMMDFDLRKILQMKKSPPNDEKIEKTANKQMEGDDAGLEAVKEEDEKEEADKGVLAFSAEEIEDEKQESEEGEKEDSASSTYVEDCSEKQSNIPRHLKKDVDEVGEIAEMSINTITVQQDEVQEDNIETDSDSVAVKESASSSKINELDEGVADDDISESDDINQTEAPKEEASEEHTEEELEEQDKTADDETAEEGQTANTESVIEEDGETDEEKTAGETTEDGRTAEEETIEEDEITEDETAGEGETSAKNESVEEEETAEAETEAVEESNIEGESADDNAVEEHETAENESVEDGQAETAKESDTADEDTAKESGTAEDEMAENGQTSEVEAEGETDGDEPAEDEQYAEADAGEGDTADNEAVDDEQTAEESETAEDEIEAERDTAEGTSVEERGTDVQAGEDNTDDVGTGGVVSETSETETADEGTTEAEMSEEKAAVDDGNATEDKNAVVELSEQTPDHEMSGEETDKSHSNDEEDKKTVSCEAAEEEEVSSTIEDTESHDVLTNLEVTEDETLLKNNGDIVLDSVDDKDEESGKEDDVEIIANKPGYVANTGESAEAGDEAEDDTEPDMETDEGEHKRNTLALQPLSQPKPDGASSFNVLVKHNSEDEDGADADGEDSETEEHSQVIDLSSESESKPQKKTAHKTLKMLVNALYFLKLSTAGQPKDREEDNGHEVEEEETPEDISDDAEESSCVEKDEFEENRKDKGKLSDITEDTAEDGTNETNDDSEDHEWESSENSLQKQITKSSLESQPGSFDEVLEEQEKNQKGLNHLKDKRLYCWTGCSVWGPGLWGRSIRNLWENQNGKKMNVLPGHPQQTPITHLHCMAEGPLILSTSHTQRNSDSGEYRMGCACSDQKHRKDSKGHGHHNSNKFHLSRDHRKQSNNIDEDIVVAQYDFQPASERDLQFKKGDKLQIIQETGEWWLAKSLVTGYEGYIPSTYVARAHTLEVERWFFKELSRRDTERLLLAPGNKPGAFLVRESETTKGAFSLSIRDSTPEQCDVVKHYKIRALDNGGFYISPSTTFPSLQELVKYYSRTADGLCQRLGSPCKTAAPQRPWGQDEWEIPRETLKMVKKLGAGQFGEVWMGYYKNSQKVAIKTLKEGTMEPEAFLQEANLMKQLQHERLVKLHAVVTKEPIYIVTEYMSNGSLLDFLKTDDGHKLKLPKLIDMAAQISEGMAFIERKNYIHRDLRAANILVSETLHCKIADFGLARIIESEYTAQEGAKFPIKWTAPEAINFGTFTIKSDVWSFGVLLTEIVTYGRVPYPGMTNPEVIRNLDRSYRMPCPDGCPEELYDIMLGCWKERPEDRPTFDHLQDTLNDFFIATEGQYEMHP</sequence>
<comment type="caution">
    <text evidence="20">The sequence shown here is derived from an EMBL/GenBank/DDBJ whole genome shotgun (WGS) entry which is preliminary data.</text>
</comment>
<keyword evidence="6" id="KW-0519">Myristate</keyword>
<dbReference type="SMART" id="SM00326">
    <property type="entry name" value="SH3"/>
    <property type="match status" value="1"/>
</dbReference>
<feature type="compositionally biased region" description="Acidic residues" evidence="16">
    <location>
        <begin position="2526"/>
        <end position="2540"/>
    </location>
</feature>
<evidence type="ECO:0000256" key="16">
    <source>
        <dbReference type="SAM" id="MobiDB-lite"/>
    </source>
</evidence>
<dbReference type="GO" id="GO:0005524">
    <property type="term" value="F:ATP binding"/>
    <property type="evidence" value="ECO:0007669"/>
    <property type="project" value="UniProtKB-UniRule"/>
</dbReference>
<dbReference type="Pfam" id="PF00018">
    <property type="entry name" value="SH3_1"/>
    <property type="match status" value="1"/>
</dbReference>
<dbReference type="SUPFAM" id="SSF55550">
    <property type="entry name" value="SH2 domain"/>
    <property type="match status" value="1"/>
</dbReference>
<feature type="compositionally biased region" description="Basic and acidic residues" evidence="16">
    <location>
        <begin position="609"/>
        <end position="621"/>
    </location>
</feature>
<feature type="compositionally biased region" description="Basic and acidic residues" evidence="16">
    <location>
        <begin position="1020"/>
        <end position="1029"/>
    </location>
</feature>
<feature type="region of interest" description="Disordered" evidence="16">
    <location>
        <begin position="2579"/>
        <end position="2674"/>
    </location>
</feature>
<evidence type="ECO:0000256" key="8">
    <source>
        <dbReference type="ARBA" id="ARBA00022777"/>
    </source>
</evidence>
<feature type="compositionally biased region" description="Polar residues" evidence="16">
    <location>
        <begin position="801"/>
        <end position="810"/>
    </location>
</feature>
<dbReference type="InterPro" id="IPR011009">
    <property type="entry name" value="Kinase-like_dom_sf"/>
</dbReference>
<feature type="compositionally biased region" description="Acidic residues" evidence="16">
    <location>
        <begin position="2247"/>
        <end position="2298"/>
    </location>
</feature>
<feature type="compositionally biased region" description="Acidic residues" evidence="16">
    <location>
        <begin position="1069"/>
        <end position="1079"/>
    </location>
</feature>
<dbReference type="InterPro" id="IPR017441">
    <property type="entry name" value="Protein_kinase_ATP_BS"/>
</dbReference>
<evidence type="ECO:0000256" key="15">
    <source>
        <dbReference type="PROSITE-ProRule" id="PRU10141"/>
    </source>
</evidence>
<evidence type="ECO:0000256" key="1">
    <source>
        <dbReference type="ARBA" id="ARBA00004635"/>
    </source>
</evidence>
<keyword evidence="13" id="KW-0727">SH2 domain</keyword>
<feature type="region of interest" description="Disordered" evidence="16">
    <location>
        <begin position="1468"/>
        <end position="1500"/>
    </location>
</feature>
<protein>
    <recommendedName>
        <fullName evidence="2">non-specific protein-tyrosine kinase</fullName>
        <ecNumber evidence="2">2.7.10.2</ecNumber>
    </recommendedName>
</protein>
<reference evidence="20" key="1">
    <citation type="submission" date="2023-08" db="EMBL/GenBank/DDBJ databases">
        <title>Chromosome-level Genome Assembly of mud carp (Cirrhinus molitorella).</title>
        <authorList>
            <person name="Liu H."/>
        </authorList>
    </citation>
    <scope>NUCLEOTIDE SEQUENCE</scope>
    <source>
        <strain evidence="20">Prfri</strain>
        <tissue evidence="20">Muscle</tissue>
    </source>
</reference>
<feature type="compositionally biased region" description="Basic and acidic residues" evidence="16">
    <location>
        <begin position="532"/>
        <end position="541"/>
    </location>
</feature>
<feature type="compositionally biased region" description="Polar residues" evidence="16">
    <location>
        <begin position="965"/>
        <end position="981"/>
    </location>
</feature>
<feature type="compositionally biased region" description="Acidic residues" evidence="16">
    <location>
        <begin position="2035"/>
        <end position="2045"/>
    </location>
</feature>